<feature type="region of interest" description="Disordered" evidence="1">
    <location>
        <begin position="20"/>
        <end position="44"/>
    </location>
</feature>
<dbReference type="AlphaFoldDB" id="X1SYH4"/>
<gene>
    <name evidence="2" type="ORF">S12H4_19488</name>
</gene>
<sequence length="44" mass="4756">FSDSLTGDHLIFCRQASYQIPDNGDKRDKKPLGGGSCKFPAMPG</sequence>
<evidence type="ECO:0000256" key="1">
    <source>
        <dbReference type="SAM" id="MobiDB-lite"/>
    </source>
</evidence>
<reference evidence="2" key="1">
    <citation type="journal article" date="2014" name="Front. Microbiol.">
        <title>High frequency of phylogenetically diverse reductive dehalogenase-homologous genes in deep subseafloor sedimentary metagenomes.</title>
        <authorList>
            <person name="Kawai M."/>
            <person name="Futagami T."/>
            <person name="Toyoda A."/>
            <person name="Takaki Y."/>
            <person name="Nishi S."/>
            <person name="Hori S."/>
            <person name="Arai W."/>
            <person name="Tsubouchi T."/>
            <person name="Morono Y."/>
            <person name="Uchiyama I."/>
            <person name="Ito T."/>
            <person name="Fujiyama A."/>
            <person name="Inagaki F."/>
            <person name="Takami H."/>
        </authorList>
    </citation>
    <scope>NUCLEOTIDE SEQUENCE</scope>
    <source>
        <strain evidence="2">Expedition CK06-06</strain>
    </source>
</reference>
<dbReference type="EMBL" id="BARW01009752">
    <property type="protein sequence ID" value="GAI84191.1"/>
    <property type="molecule type" value="Genomic_DNA"/>
</dbReference>
<organism evidence="2">
    <name type="scientific">marine sediment metagenome</name>
    <dbReference type="NCBI Taxonomy" id="412755"/>
    <lineage>
        <taxon>unclassified sequences</taxon>
        <taxon>metagenomes</taxon>
        <taxon>ecological metagenomes</taxon>
    </lineage>
</organism>
<accession>X1SYH4</accession>
<protein>
    <submittedName>
        <fullName evidence="2">Uncharacterized protein</fullName>
    </submittedName>
</protein>
<proteinExistence type="predicted"/>
<name>X1SYH4_9ZZZZ</name>
<comment type="caution">
    <text evidence="2">The sequence shown here is derived from an EMBL/GenBank/DDBJ whole genome shotgun (WGS) entry which is preliminary data.</text>
</comment>
<evidence type="ECO:0000313" key="2">
    <source>
        <dbReference type="EMBL" id="GAI84191.1"/>
    </source>
</evidence>
<feature type="non-terminal residue" evidence="2">
    <location>
        <position position="1"/>
    </location>
</feature>